<feature type="compositionally biased region" description="Polar residues" evidence="1">
    <location>
        <begin position="831"/>
        <end position="851"/>
    </location>
</feature>
<proteinExistence type="predicted"/>
<dbReference type="Pfam" id="PF00149">
    <property type="entry name" value="Metallophos"/>
    <property type="match status" value="1"/>
</dbReference>
<evidence type="ECO:0000256" key="1">
    <source>
        <dbReference type="SAM" id="MobiDB-lite"/>
    </source>
</evidence>
<dbReference type="InterPro" id="IPR050341">
    <property type="entry name" value="PP1_catalytic_subunit"/>
</dbReference>
<evidence type="ECO:0000313" key="4">
    <source>
        <dbReference type="Proteomes" id="UP001142055"/>
    </source>
</evidence>
<dbReference type="EMBL" id="JAPWDV010000003">
    <property type="protein sequence ID" value="KAJ6218593.1"/>
    <property type="molecule type" value="Genomic_DNA"/>
</dbReference>
<organism evidence="3 4">
    <name type="scientific">Blomia tropicalis</name>
    <name type="common">Mite</name>
    <dbReference type="NCBI Taxonomy" id="40697"/>
    <lineage>
        <taxon>Eukaryota</taxon>
        <taxon>Metazoa</taxon>
        <taxon>Ecdysozoa</taxon>
        <taxon>Arthropoda</taxon>
        <taxon>Chelicerata</taxon>
        <taxon>Arachnida</taxon>
        <taxon>Acari</taxon>
        <taxon>Acariformes</taxon>
        <taxon>Sarcoptiformes</taxon>
        <taxon>Astigmata</taxon>
        <taxon>Glycyphagoidea</taxon>
        <taxon>Echimyopodidae</taxon>
        <taxon>Blomia</taxon>
    </lineage>
</organism>
<dbReference type="InterPro" id="IPR011992">
    <property type="entry name" value="EF-hand-dom_pair"/>
</dbReference>
<protein>
    <recommendedName>
        <fullName evidence="2">Serine/threonine specific protein phosphatases domain-containing protein</fullName>
    </recommendedName>
</protein>
<dbReference type="InterPro" id="IPR004843">
    <property type="entry name" value="Calcineurin-like_PHP"/>
</dbReference>
<dbReference type="Gene3D" id="1.10.238.10">
    <property type="entry name" value="EF-hand"/>
    <property type="match status" value="1"/>
</dbReference>
<name>A0A9Q0M4L2_BLOTA</name>
<evidence type="ECO:0000259" key="2">
    <source>
        <dbReference type="SMART" id="SM00156"/>
    </source>
</evidence>
<feature type="domain" description="Serine/threonine specific protein phosphatases" evidence="2">
    <location>
        <begin position="529"/>
        <end position="934"/>
    </location>
</feature>
<dbReference type="InterPro" id="IPR006186">
    <property type="entry name" value="Ser/Thr-sp_prot-phosphatase"/>
</dbReference>
<dbReference type="AlphaFoldDB" id="A0A9Q0M4L2"/>
<accession>A0A9Q0M4L2</accession>
<gene>
    <name evidence="3" type="ORF">RDWZM_009750</name>
</gene>
<dbReference type="SUPFAM" id="SSF56300">
    <property type="entry name" value="Metallo-dependent phosphatases"/>
    <property type="match status" value="2"/>
</dbReference>
<dbReference type="Proteomes" id="UP001142055">
    <property type="component" value="Chromosome 3"/>
</dbReference>
<comment type="caution">
    <text evidence="3">The sequence shown here is derived from an EMBL/GenBank/DDBJ whole genome shotgun (WGS) entry which is preliminary data.</text>
</comment>
<reference evidence="3" key="1">
    <citation type="submission" date="2022-12" db="EMBL/GenBank/DDBJ databases">
        <title>Genome assemblies of Blomia tropicalis.</title>
        <authorList>
            <person name="Cui Y."/>
        </authorList>
    </citation>
    <scope>NUCLEOTIDE SEQUENCE</scope>
    <source>
        <tissue evidence="3">Adult mites</tissue>
    </source>
</reference>
<evidence type="ECO:0000313" key="3">
    <source>
        <dbReference type="EMBL" id="KAJ6218593.1"/>
    </source>
</evidence>
<dbReference type="Gene3D" id="3.60.21.10">
    <property type="match status" value="1"/>
</dbReference>
<dbReference type="PANTHER" id="PTHR11668:SF496">
    <property type="entry name" value="SERINE_THREONINE-PROTEIN PHOSPHATASE"/>
    <property type="match status" value="1"/>
</dbReference>
<dbReference type="SMART" id="SM00156">
    <property type="entry name" value="PP2Ac"/>
    <property type="match status" value="1"/>
</dbReference>
<dbReference type="SUPFAM" id="SSF47473">
    <property type="entry name" value="EF-hand"/>
    <property type="match status" value="1"/>
</dbReference>
<dbReference type="InterPro" id="IPR029052">
    <property type="entry name" value="Metallo-depent_PP-like"/>
</dbReference>
<dbReference type="GO" id="GO:0016787">
    <property type="term" value="F:hydrolase activity"/>
    <property type="evidence" value="ECO:0007669"/>
    <property type="project" value="InterPro"/>
</dbReference>
<feature type="region of interest" description="Disordered" evidence="1">
    <location>
        <begin position="820"/>
        <end position="858"/>
    </location>
</feature>
<sequence length="936" mass="106540">MSNSGTNENVKPRSLDSSYSMGIGDGTLQSTKSSITGAWSDLPSLLPEGVFVLTEPIYDCIVYLIYCPQHDKIAVNNIEKCKCIWLPFVVLPDGVTWERASHDGVAVLIGRNDAEMSAEEAVKTAPIYTMTYLHILHIQLPSNRTVLRLTRFVYLQRNPHFQCCRNTDRVNWLDYADISNRNVTHRSWGPELEIFPRMTWSEPTSVISEFTTKNALFYLQLEKSCEQKLLFEAKLSEQQVLEIYSDYVEHCYPSFYMCFESFRVYMIKYGHPRDENRLFNLYNAFRANFRPFVDFHEFLVGIVILEPDCSSKLDARVQLIFRNYDFEQQGKLNAHGVIALLKDGYPSWPDSAISTEAQRLLHNKSHLSYDDFTELIRPELENNLNDLCRSPKSILKQITATRLNKQKNHGATTDGTLIARRKTKGTCWACRAQQYEYANHFVMINTDGRCVDPIIVSANKNSNIQPLNNSTTTTPMTRSQYSLEYVFTIGSMPIIFIDMIRDFHQKRTLTTSSNTAQPGLMTLPEDQSAFVKYVGILCKEMNAMLAYEEKLIKINAPALVIGDLQGNLDDLLQLERVFFQSFPAITENLVFLGNYTCSLADQPTSCGIECLIYLFSLKLCSPNKVFLLRGSNEVNTSSLGKECVRKYGSVYGKRVHAALVDIFQKLPIALLIDDQILCVHSGIPSSTNNNRLDRLMSKLPKEIKSIERECPIAYEIINRKPKIVLNENIGKLSPKTKTIVNKSNEKDGKQEQLSIETTKANRGSDSLDSIISFEVICSSFEGKIFKRINRTNSSLIQMNTFQFKRPKSPKKVFVSKGINRNNKQQQQQQQTPNTNVIEPEKSQTTNSSANKPKQVRKAPFTRSELVQFMRLNGYSHLIRSHSFCENVGYRLDFNNQCATIFSCSNYDDHNNQASVALIDGSECSIRFISCDTSCTN</sequence>
<keyword evidence="4" id="KW-1185">Reference proteome</keyword>
<dbReference type="PRINTS" id="PR00114">
    <property type="entry name" value="STPHPHTASE"/>
</dbReference>
<dbReference type="PANTHER" id="PTHR11668">
    <property type="entry name" value="SERINE/THREONINE PROTEIN PHOSPHATASE"/>
    <property type="match status" value="1"/>
</dbReference>